<organism evidence="1">
    <name type="scientific">Streptomyces sp. R08</name>
    <dbReference type="NCBI Taxonomy" id="3238624"/>
    <lineage>
        <taxon>Bacteria</taxon>
        <taxon>Bacillati</taxon>
        <taxon>Actinomycetota</taxon>
        <taxon>Actinomycetes</taxon>
        <taxon>Kitasatosporales</taxon>
        <taxon>Streptomycetaceae</taxon>
        <taxon>Streptomyces</taxon>
    </lineage>
</organism>
<accession>A0AB39M9J6</accession>
<dbReference type="RefSeq" id="WP_369188066.1">
    <property type="nucleotide sequence ID" value="NZ_CP163431.1"/>
</dbReference>
<reference evidence="1" key="1">
    <citation type="submission" date="2024-07" db="EMBL/GenBank/DDBJ databases">
        <authorList>
            <person name="Yu S.T."/>
        </authorList>
    </citation>
    <scope>NUCLEOTIDE SEQUENCE</scope>
    <source>
        <strain evidence="1">R08</strain>
    </source>
</reference>
<evidence type="ECO:0000313" key="1">
    <source>
        <dbReference type="EMBL" id="XDQ01766.1"/>
    </source>
</evidence>
<proteinExistence type="predicted"/>
<gene>
    <name evidence="1" type="ORF">AB5J58_16895</name>
</gene>
<protein>
    <submittedName>
        <fullName evidence="1">SMI1/KNR4 family protein</fullName>
    </submittedName>
</protein>
<name>A0AB39M9J6_9ACTN</name>
<sequence>MDQPPYSAAWLSRWREEITDAVGAMVSTFEETHGYPPGRNEIRVADDDDRRAAREYARETLGFEELRTFYASIGEVVLSDVGNGCFIHSARDVLDQLAEDGDVAIPDSDDPLGMVIGSDGGGLLYVADWGGAIHRSRTAAVDEGEFDKVAEDLPEFLDLIRRSVTRFVETGEPGCL</sequence>
<dbReference type="AlphaFoldDB" id="A0AB39M9J6"/>
<dbReference type="EMBL" id="CP163431">
    <property type="protein sequence ID" value="XDQ01766.1"/>
    <property type="molecule type" value="Genomic_DNA"/>
</dbReference>